<dbReference type="InterPro" id="IPR000276">
    <property type="entry name" value="GPCR_Rhodpsn"/>
</dbReference>
<dbReference type="PANTHER" id="PTHR46641:SF6">
    <property type="entry name" value="G-PROTEIN COUPLED RECEPTORS FAMILY 1 PROFILE DOMAIN-CONTAINING PROTEIN"/>
    <property type="match status" value="1"/>
</dbReference>
<dbReference type="Proteomes" id="UP000675881">
    <property type="component" value="Chromosome 1"/>
</dbReference>
<protein>
    <submittedName>
        <fullName evidence="7">(salmon louse) hypothetical protein</fullName>
    </submittedName>
</protein>
<keyword evidence="3" id="KW-0812">Transmembrane</keyword>
<keyword evidence="8" id="KW-1185">Reference proteome</keyword>
<dbReference type="InterPro" id="IPR052954">
    <property type="entry name" value="GPCR-Ligand_Int"/>
</dbReference>
<evidence type="ECO:0000259" key="6">
    <source>
        <dbReference type="PROSITE" id="PS50262"/>
    </source>
</evidence>
<dbReference type="EMBL" id="HG994580">
    <property type="protein sequence ID" value="CAF2750353.1"/>
    <property type="molecule type" value="Genomic_DNA"/>
</dbReference>
<name>A0A7R8CAN1_LEPSM</name>
<keyword evidence="4" id="KW-1133">Transmembrane helix</keyword>
<dbReference type="OrthoDB" id="10011262at2759"/>
<reference evidence="7" key="1">
    <citation type="submission" date="2021-02" db="EMBL/GenBank/DDBJ databases">
        <authorList>
            <person name="Bekaert M."/>
        </authorList>
    </citation>
    <scope>NUCLEOTIDE SEQUENCE</scope>
    <source>
        <strain evidence="7">IoA-00</strain>
    </source>
</reference>
<evidence type="ECO:0000256" key="2">
    <source>
        <dbReference type="ARBA" id="ARBA00010663"/>
    </source>
</evidence>
<evidence type="ECO:0000256" key="5">
    <source>
        <dbReference type="ARBA" id="ARBA00023136"/>
    </source>
</evidence>
<evidence type="ECO:0000313" key="8">
    <source>
        <dbReference type="Proteomes" id="UP000675881"/>
    </source>
</evidence>
<evidence type="ECO:0000256" key="3">
    <source>
        <dbReference type="ARBA" id="ARBA00022692"/>
    </source>
</evidence>
<evidence type="ECO:0000313" key="7">
    <source>
        <dbReference type="EMBL" id="CAF2750353.1"/>
    </source>
</evidence>
<comment type="similarity">
    <text evidence="2">Belongs to the G-protein coupled receptor 1 family.</text>
</comment>
<dbReference type="PRINTS" id="PR00237">
    <property type="entry name" value="GPCRRHODOPSN"/>
</dbReference>
<dbReference type="PROSITE" id="PS50262">
    <property type="entry name" value="G_PROTEIN_RECEP_F1_2"/>
    <property type="match status" value="1"/>
</dbReference>
<sequence length="428" mass="48891">MMNQSLGDFDPSICEGYDPVNDSVMQMLDFWIEGIFIVFIAVLGIIFNVGSTVILSLKEMRNSFNLLLIALSTFDTLYLVGSLSESLGKIIGFHSEIQIILIPLLFYPGRMIMMTTSVFMTIAIAMERYVAVHYPLDYNQAMNDERASLIRLLKYVVPVALFSVIFNIPKFLELHITYSSNSSAPQLEATPLRLDANYAIYYNNWTRLLILGIVPFVALVFFNTKIYNDIQVRRRHRCPKFVKRNSDTIENPPKGICTSSPPNANRRKHEDNLATVFLGITVVIHDILQCDQMNAGNYMPYWVYILTYISHLLLVVNSSVNSIIYCGLSSRFRKQLLRFLGHYSEKFGFKFQKSSNINLQISHLPRSRPNFNPIPNCTNNNSHHHLLQQKSFDNSNNSTMAKPTQLLLSKKVDNSPDETLYVSQISQV</sequence>
<gene>
    <name evidence="7" type="ORF">LSAA_1774</name>
</gene>
<evidence type="ECO:0000256" key="4">
    <source>
        <dbReference type="ARBA" id="ARBA00022989"/>
    </source>
</evidence>
<proteinExistence type="inferred from homology"/>
<comment type="subcellular location">
    <subcellularLocation>
        <location evidence="1">Membrane</location>
    </subcellularLocation>
</comment>
<dbReference type="SUPFAM" id="SSF81321">
    <property type="entry name" value="Family A G protein-coupled receptor-like"/>
    <property type="match status" value="1"/>
</dbReference>
<accession>A0A7R8CAN1</accession>
<organism evidence="7 8">
    <name type="scientific">Lepeophtheirus salmonis</name>
    <name type="common">Salmon louse</name>
    <name type="synonym">Caligus salmonis</name>
    <dbReference type="NCBI Taxonomy" id="72036"/>
    <lineage>
        <taxon>Eukaryota</taxon>
        <taxon>Metazoa</taxon>
        <taxon>Ecdysozoa</taxon>
        <taxon>Arthropoda</taxon>
        <taxon>Crustacea</taxon>
        <taxon>Multicrustacea</taxon>
        <taxon>Hexanauplia</taxon>
        <taxon>Copepoda</taxon>
        <taxon>Siphonostomatoida</taxon>
        <taxon>Caligidae</taxon>
        <taxon>Lepeophtheirus</taxon>
    </lineage>
</organism>
<keyword evidence="5" id="KW-0472">Membrane</keyword>
<dbReference type="Gene3D" id="1.20.1070.10">
    <property type="entry name" value="Rhodopsin 7-helix transmembrane proteins"/>
    <property type="match status" value="1"/>
</dbReference>
<dbReference type="Pfam" id="PF00001">
    <property type="entry name" value="7tm_1"/>
    <property type="match status" value="1"/>
</dbReference>
<dbReference type="InterPro" id="IPR017452">
    <property type="entry name" value="GPCR_Rhodpsn_7TM"/>
</dbReference>
<dbReference type="GO" id="GO:0004930">
    <property type="term" value="F:G protein-coupled receptor activity"/>
    <property type="evidence" value="ECO:0007669"/>
    <property type="project" value="InterPro"/>
</dbReference>
<dbReference type="AlphaFoldDB" id="A0A7R8CAN1"/>
<dbReference type="PANTHER" id="PTHR46641">
    <property type="entry name" value="FMRFAMIDE RECEPTOR-RELATED"/>
    <property type="match status" value="1"/>
</dbReference>
<evidence type="ECO:0000256" key="1">
    <source>
        <dbReference type="ARBA" id="ARBA00004370"/>
    </source>
</evidence>
<dbReference type="CDD" id="cd14978">
    <property type="entry name" value="7tmA_FMRFamide_R-like"/>
    <property type="match status" value="1"/>
</dbReference>
<dbReference type="GO" id="GO:0016020">
    <property type="term" value="C:membrane"/>
    <property type="evidence" value="ECO:0007669"/>
    <property type="project" value="UniProtKB-SubCell"/>
</dbReference>
<feature type="domain" description="G-protein coupled receptors family 1 profile" evidence="6">
    <location>
        <begin position="47"/>
        <end position="325"/>
    </location>
</feature>